<sequence length="392" mass="44763">MKVIFIVQGEGRGHLTQALTLEKALRDRGHEVTEILVGRSRSREVPSFFLHRTQAPVFGFLSPNFLPSKANQKVGLTRSIIYNIFKSPKYLSSIRYLHEHIQASGADLIVNFYEVLTGLTYFLFRPGIPEVCIGHQYMFLHPSYPFPKKHKVSQRLMLAFTRATCLGATRKLGLSFRKTSDYDEEDLSVVPPLLRDEALKIQRGKGDYMAGYIINAGFSDSVMQWHANHRDISLHFFWDNKDADETTQIDDTLTFHRIDDQKFLYYLANCKAYATTGGFESVCEAMYMGKPAMMVPVHVEQECNAHEAMLEGAGIKSDSFNMDQLIAFSQQYTENTEFRTWENGAKMMIVARLEAAVEQYNNTATNKGYSLTSFGRKSLVKSLLHNFTFKNY</sequence>
<dbReference type="Proteomes" id="UP000235564">
    <property type="component" value="Unassembled WGS sequence"/>
</dbReference>
<dbReference type="SUPFAM" id="SSF53756">
    <property type="entry name" value="UDP-Glycosyltransferase/glycogen phosphorylase"/>
    <property type="match status" value="1"/>
</dbReference>
<dbReference type="EMBL" id="PNGJ01000003">
    <property type="protein sequence ID" value="PMC24667.1"/>
    <property type="molecule type" value="Genomic_DNA"/>
</dbReference>
<dbReference type="OrthoDB" id="9793805at2"/>
<name>A0A2N6QRY3_9BACT</name>
<comment type="caution">
    <text evidence="1">The sequence shown here is derived from an EMBL/GenBank/DDBJ whole genome shotgun (WGS) entry which is preliminary data.</text>
</comment>
<keyword evidence="1" id="KW-0808">Transferase</keyword>
<dbReference type="Gene3D" id="3.40.50.2000">
    <property type="entry name" value="Glycogen Phosphorylase B"/>
    <property type="match status" value="1"/>
</dbReference>
<proteinExistence type="predicted"/>
<dbReference type="PANTHER" id="PTHR21015:SF22">
    <property type="entry name" value="GLYCOSYLTRANSFERASE"/>
    <property type="match status" value="1"/>
</dbReference>
<organism evidence="1 2">
    <name type="scientific">Hoylesella buccalis</name>
    <dbReference type="NCBI Taxonomy" id="28127"/>
    <lineage>
        <taxon>Bacteria</taxon>
        <taxon>Pseudomonadati</taxon>
        <taxon>Bacteroidota</taxon>
        <taxon>Bacteroidia</taxon>
        <taxon>Bacteroidales</taxon>
        <taxon>Prevotellaceae</taxon>
        <taxon>Hoylesella</taxon>
    </lineage>
</organism>
<dbReference type="PANTHER" id="PTHR21015">
    <property type="entry name" value="UDP-N-ACETYLGLUCOSAMINE--N-ACETYLMURAMYL-(PENTAPEPTIDE) PYROPHOSPHORYL-UNDECAPRENOL N-ACETYLGLUCOSAMINE TRANSFERASE 1"/>
    <property type="match status" value="1"/>
</dbReference>
<reference evidence="1 2" key="1">
    <citation type="submission" date="2017-09" db="EMBL/GenBank/DDBJ databases">
        <title>Bacterial strain isolated from the female urinary microbiota.</title>
        <authorList>
            <person name="Thomas-White K."/>
            <person name="Kumar N."/>
            <person name="Forster S."/>
            <person name="Putonti C."/>
            <person name="Lawley T."/>
            <person name="Wolfe A.J."/>
        </authorList>
    </citation>
    <scope>NUCLEOTIDE SEQUENCE [LARGE SCALE GENOMIC DNA]</scope>
    <source>
        <strain evidence="1 2">UMB0536</strain>
    </source>
</reference>
<evidence type="ECO:0000313" key="1">
    <source>
        <dbReference type="EMBL" id="PMC24667.1"/>
    </source>
</evidence>
<accession>A0A2N6QRY3</accession>
<evidence type="ECO:0000313" key="2">
    <source>
        <dbReference type="Proteomes" id="UP000235564"/>
    </source>
</evidence>
<dbReference type="Pfam" id="PF13528">
    <property type="entry name" value="Glyco_trans_1_3"/>
    <property type="match status" value="1"/>
</dbReference>
<gene>
    <name evidence="1" type="ORF">CJ231_05325</name>
</gene>
<protein>
    <submittedName>
        <fullName evidence="1">Glycosyltransferase</fullName>
    </submittedName>
</protein>
<dbReference type="RefSeq" id="WP_102697060.1">
    <property type="nucleotide sequence ID" value="NZ_PNGJ01000003.1"/>
</dbReference>
<dbReference type="GO" id="GO:0016757">
    <property type="term" value="F:glycosyltransferase activity"/>
    <property type="evidence" value="ECO:0007669"/>
    <property type="project" value="TreeGrafter"/>
</dbReference>
<dbReference type="AlphaFoldDB" id="A0A2N6QRY3"/>